<comment type="caution">
    <text evidence="1">The sequence shown here is derived from an EMBL/GenBank/DDBJ whole genome shotgun (WGS) entry which is preliminary data.</text>
</comment>
<dbReference type="RefSeq" id="WP_248168842.1">
    <property type="nucleotide sequence ID" value="NZ_BAABBC010000027.1"/>
</dbReference>
<sequence>MPHYVALSKSAHRSAGVRPTNLAHALEQAVVPVVAEEVPRVLPTMPLAFVKTPSGEGFELVALQALQPGTNVYLHTDGRWIGGYRPAWYRSHPFRLIPDESGSRRVLCVDEEAEAFEKEAGPDSRSLFGPDGEPTEHTRNLISFLEQLEQGREVTHAAVSLLAEQGLIVPWEISARNAKGETGFDVQGIYHIDEAALKALEPESAAKLLKSGALSLAFSQLLSEHRLQGLVRLYELRSEANRRKAAVDDVDVESLFADDDDDDLTF</sequence>
<reference evidence="1 2" key="1">
    <citation type="submission" date="2023-10" db="EMBL/GenBank/DDBJ databases">
        <title>Characteristics and mechanism of a salt-tolerant marine origin heterotrophic nitrifying- aerobic denitrifying bacteria Marinobacter xestospongiae HN1.</title>
        <authorList>
            <person name="Qi R."/>
        </authorList>
    </citation>
    <scope>NUCLEOTIDE SEQUENCE [LARGE SCALE GENOMIC DNA]</scope>
    <source>
        <strain evidence="1 2">HN1</strain>
    </source>
</reference>
<keyword evidence="2" id="KW-1185">Reference proteome</keyword>
<gene>
    <name evidence="1" type="ORF">RYS15_14695</name>
</gene>
<evidence type="ECO:0000313" key="1">
    <source>
        <dbReference type="EMBL" id="MDV2079935.1"/>
    </source>
</evidence>
<dbReference type="Proteomes" id="UP001269819">
    <property type="component" value="Unassembled WGS sequence"/>
</dbReference>
<protein>
    <submittedName>
        <fullName evidence="1">SapC family protein</fullName>
    </submittedName>
</protein>
<evidence type="ECO:0000313" key="2">
    <source>
        <dbReference type="Proteomes" id="UP001269819"/>
    </source>
</evidence>
<dbReference type="EMBL" id="JAWIIJ010000010">
    <property type="protein sequence ID" value="MDV2079935.1"/>
    <property type="molecule type" value="Genomic_DNA"/>
</dbReference>
<dbReference type="Pfam" id="PF07277">
    <property type="entry name" value="SapC"/>
    <property type="match status" value="1"/>
</dbReference>
<proteinExistence type="predicted"/>
<organism evidence="1 2">
    <name type="scientific">Marinobacter xestospongiae</name>
    <dbReference type="NCBI Taxonomy" id="994319"/>
    <lineage>
        <taxon>Bacteria</taxon>
        <taxon>Pseudomonadati</taxon>
        <taxon>Pseudomonadota</taxon>
        <taxon>Gammaproteobacteria</taxon>
        <taxon>Pseudomonadales</taxon>
        <taxon>Marinobacteraceae</taxon>
        <taxon>Marinobacter</taxon>
    </lineage>
</organism>
<name>A0ABU3W062_9GAMM</name>
<accession>A0ABU3W062</accession>
<dbReference type="InterPro" id="IPR010836">
    <property type="entry name" value="SapC"/>
</dbReference>